<sequence>MAFIQISPPEEEKKEETEDLVFETNKFQTNIIEETKGKKISIPIFGKQAGLSCGAFALAGIIRAMSLNPKDEDLGITYNPTDDLSTQRTGILTKKATMLSTRQEGQRIYALTGNITLNPTKDKAIYITDPKEKNVNSVSGLISFALAIPLLEASVYVIKGFEKWLFQEYKLFKELYIKEKDFLENKFNIKIQEKSAYTLPSVGALHLIWVKQKNDNSPLPGHWVAMGGDGQIVDSAVPIKKHWDLESITKNKWDINQSPPELVVPSNKNNNRALIFSNLWIEFRYKNQPLAKSLALELGSELILLNGEKVIFDKPVPTTPVTLEPKPTHRRAYTNGNGYRPY</sequence>
<reference evidence="1" key="1">
    <citation type="submission" date="2019-11" db="EMBL/GenBank/DDBJ databases">
        <title>Genomic insights into an expanded diversity of filamentous marine cyanobacteria reveals the extraordinary biosynthetic potential of Moorea and Okeania.</title>
        <authorList>
            <person name="Ferreira Leao T."/>
            <person name="Wang M."/>
            <person name="Moss N."/>
            <person name="Da Silva R."/>
            <person name="Sanders J."/>
            <person name="Nurk S."/>
            <person name="Gurevich A."/>
            <person name="Humphrey G."/>
            <person name="Reher R."/>
            <person name="Zhu Q."/>
            <person name="Belda-Ferre P."/>
            <person name="Glukhov E."/>
            <person name="Rex R."/>
            <person name="Dorrestein P.C."/>
            <person name="Knight R."/>
            <person name="Pevzner P."/>
            <person name="Gerwick W.H."/>
            <person name="Gerwick L."/>
        </authorList>
    </citation>
    <scope>NUCLEOTIDE SEQUENCE</scope>
    <source>
        <strain evidence="1">SIO1C4</strain>
    </source>
</reference>
<accession>A0A6B3NEU6</accession>
<proteinExistence type="predicted"/>
<organism evidence="1">
    <name type="scientific">Symploca sp. SIO1C4</name>
    <dbReference type="NCBI Taxonomy" id="2607765"/>
    <lineage>
        <taxon>Bacteria</taxon>
        <taxon>Bacillati</taxon>
        <taxon>Cyanobacteriota</taxon>
        <taxon>Cyanophyceae</taxon>
        <taxon>Coleofasciculales</taxon>
        <taxon>Coleofasciculaceae</taxon>
        <taxon>Symploca</taxon>
    </lineage>
</organism>
<gene>
    <name evidence="1" type="ORF">F6J89_21630</name>
</gene>
<name>A0A6B3NEU6_9CYAN</name>
<comment type="caution">
    <text evidence="1">The sequence shown here is derived from an EMBL/GenBank/DDBJ whole genome shotgun (WGS) entry which is preliminary data.</text>
</comment>
<dbReference type="EMBL" id="JAAHFQ010000495">
    <property type="protein sequence ID" value="NER30147.1"/>
    <property type="molecule type" value="Genomic_DNA"/>
</dbReference>
<evidence type="ECO:0000313" key="1">
    <source>
        <dbReference type="EMBL" id="NER30147.1"/>
    </source>
</evidence>
<protein>
    <submittedName>
        <fullName evidence="1">Uncharacterized protein</fullName>
    </submittedName>
</protein>
<dbReference type="AlphaFoldDB" id="A0A6B3NEU6"/>